<organism evidence="3 4">
    <name type="scientific">Mycetomoellerius zeteki</name>
    <dbReference type="NCBI Taxonomy" id="64791"/>
    <lineage>
        <taxon>Eukaryota</taxon>
        <taxon>Metazoa</taxon>
        <taxon>Ecdysozoa</taxon>
        <taxon>Arthropoda</taxon>
        <taxon>Hexapoda</taxon>
        <taxon>Insecta</taxon>
        <taxon>Pterygota</taxon>
        <taxon>Neoptera</taxon>
        <taxon>Endopterygota</taxon>
        <taxon>Hymenoptera</taxon>
        <taxon>Apocrita</taxon>
        <taxon>Aculeata</taxon>
        <taxon>Formicoidea</taxon>
        <taxon>Formicidae</taxon>
        <taxon>Myrmicinae</taxon>
        <taxon>Mycetomoellerius</taxon>
    </lineage>
</organism>
<evidence type="ECO:0000256" key="1">
    <source>
        <dbReference type="SAM" id="MobiDB-lite"/>
    </source>
</evidence>
<dbReference type="Pfam" id="PF20700">
    <property type="entry name" value="Mutator"/>
    <property type="match status" value="1"/>
</dbReference>
<evidence type="ECO:0000313" key="4">
    <source>
        <dbReference type="Proteomes" id="UP000075809"/>
    </source>
</evidence>
<gene>
    <name evidence="3" type="ORF">ALC60_00756</name>
</gene>
<accession>A0A151XJ99</accession>
<feature type="region of interest" description="Disordered" evidence="1">
    <location>
        <begin position="85"/>
        <end position="105"/>
    </location>
</feature>
<evidence type="ECO:0000259" key="2">
    <source>
        <dbReference type="Pfam" id="PF20700"/>
    </source>
</evidence>
<dbReference type="EMBL" id="KQ982080">
    <property type="protein sequence ID" value="KYQ60348.1"/>
    <property type="molecule type" value="Genomic_DNA"/>
</dbReference>
<dbReference type="InterPro" id="IPR049012">
    <property type="entry name" value="Mutator_transp_dom"/>
</dbReference>
<dbReference type="Proteomes" id="UP000075809">
    <property type="component" value="Unassembled WGS sequence"/>
</dbReference>
<dbReference type="AlphaFoldDB" id="A0A151XJ99"/>
<feature type="domain" description="Mutator-like transposase" evidence="2">
    <location>
        <begin position="1"/>
        <end position="99"/>
    </location>
</feature>
<proteinExistence type="predicted"/>
<evidence type="ECO:0000313" key="3">
    <source>
        <dbReference type="EMBL" id="KYQ60348.1"/>
    </source>
</evidence>
<name>A0A151XJ99_9HYME</name>
<feature type="compositionally biased region" description="Basic and acidic residues" evidence="1">
    <location>
        <begin position="85"/>
        <end position="99"/>
    </location>
</feature>
<sequence length="105" mass="12150">MEVDGIVEMFSRSETLHGLKYCQYIGDGDSKTFKDITVLKKECFDHVQKRMGTRLRTLINLHTFCTEANARCVKTAERAMSSYTKDARKSFKTSRKENDEVQTLM</sequence>
<reference evidence="3 4" key="1">
    <citation type="submission" date="2015-09" db="EMBL/GenBank/DDBJ databases">
        <title>Trachymyrmex zeteki WGS genome.</title>
        <authorList>
            <person name="Nygaard S."/>
            <person name="Hu H."/>
            <person name="Boomsma J."/>
            <person name="Zhang G."/>
        </authorList>
    </citation>
    <scope>NUCLEOTIDE SEQUENCE [LARGE SCALE GENOMIC DNA]</scope>
    <source>
        <strain evidence="3">Tzet28-1</strain>
        <tissue evidence="3">Whole body</tissue>
    </source>
</reference>
<keyword evidence="4" id="KW-1185">Reference proteome</keyword>
<protein>
    <recommendedName>
        <fullName evidence="2">Mutator-like transposase domain-containing protein</fullName>
    </recommendedName>
</protein>